<proteinExistence type="predicted"/>
<protein>
    <submittedName>
        <fullName evidence="2">Uncharacterized protein</fullName>
    </submittedName>
</protein>
<dbReference type="Proteomes" id="UP000184111">
    <property type="component" value="Unassembled WGS sequence"/>
</dbReference>
<keyword evidence="3" id="KW-1185">Reference proteome</keyword>
<sequence length="233" mass="24524">MAFSADEVRVLRRALAEVLHPSRAAVAVAPSAAAATHRPAAARVRDCLRLAEAVDETAREAGRLRGFLLAELRRYREALPGSAAGYLERLTAAVAAGYLPGADDLAALRGLRAQSTGSPEHHRRTALLRHCEDLASENLADNGVPLRLEAHMPAPRRLLALPGPSAAGEGPDAEPEPENKPVPGAPKPGTPAPGRRTPTPAEIWPPGRRPAPRPEDEDAMAALAGLVGPRRAC</sequence>
<organism evidence="2 3">
    <name type="scientific">Actinacidiphila paucisporea</name>
    <dbReference type="NCBI Taxonomy" id="310782"/>
    <lineage>
        <taxon>Bacteria</taxon>
        <taxon>Bacillati</taxon>
        <taxon>Actinomycetota</taxon>
        <taxon>Actinomycetes</taxon>
        <taxon>Kitasatosporales</taxon>
        <taxon>Streptomycetaceae</taxon>
        <taxon>Actinacidiphila</taxon>
    </lineage>
</organism>
<dbReference type="EMBL" id="FRBI01000023">
    <property type="protein sequence ID" value="SHN16302.1"/>
    <property type="molecule type" value="Genomic_DNA"/>
</dbReference>
<name>A0A1M7PGY5_9ACTN</name>
<feature type="region of interest" description="Disordered" evidence="1">
    <location>
        <begin position="158"/>
        <end position="219"/>
    </location>
</feature>
<evidence type="ECO:0000256" key="1">
    <source>
        <dbReference type="SAM" id="MobiDB-lite"/>
    </source>
</evidence>
<reference evidence="2 3" key="1">
    <citation type="submission" date="2016-11" db="EMBL/GenBank/DDBJ databases">
        <authorList>
            <person name="Jaros S."/>
            <person name="Januszkiewicz K."/>
            <person name="Wedrychowicz H."/>
        </authorList>
    </citation>
    <scope>NUCLEOTIDE SEQUENCE [LARGE SCALE GENOMIC DNA]</scope>
    <source>
        <strain evidence="2 3">CGMCC 4.2025</strain>
    </source>
</reference>
<evidence type="ECO:0000313" key="2">
    <source>
        <dbReference type="EMBL" id="SHN16302.1"/>
    </source>
</evidence>
<gene>
    <name evidence="2" type="ORF">SAMN05216499_12377</name>
</gene>
<evidence type="ECO:0000313" key="3">
    <source>
        <dbReference type="Proteomes" id="UP000184111"/>
    </source>
</evidence>
<feature type="compositionally biased region" description="Low complexity" evidence="1">
    <location>
        <begin position="158"/>
        <end position="170"/>
    </location>
</feature>
<accession>A0A1M7PGY5</accession>
<feature type="compositionally biased region" description="Low complexity" evidence="1">
    <location>
        <begin position="192"/>
        <end position="201"/>
    </location>
</feature>
<dbReference type="OrthoDB" id="4121064at2"/>
<dbReference type="STRING" id="310782.SAMN05216499_12377"/>
<dbReference type="AlphaFoldDB" id="A0A1M7PGY5"/>